<protein>
    <recommendedName>
        <fullName evidence="9">Serpin domain-containing protein</fullName>
    </recommendedName>
</protein>
<comment type="similarity">
    <text evidence="1 6">Belongs to the serpin family.</text>
</comment>
<dbReference type="PANTHER" id="PTHR11461">
    <property type="entry name" value="SERINE PROTEASE INHIBITOR, SERPIN"/>
    <property type="match status" value="1"/>
</dbReference>
<sequence>MNSAFYFCILLFGLCVHSHHHPDHPHDHEDPPAQHPPTEGAQGNKTMAYHKIAPSNADFAFRFYKQAATDAAGKNVFFSPLSISIAFAMLTLGAKSTTQSQIHQALMFNLTEIEEQEIHDGFHHLLQMLNRPDSKIQLSLGNAIFVDEKLKPLQKFLDDVKHLYESEAISSDFGNSTEAEKQINDYIEKKTNGKISKLVNGLDQFTVMVLINYVYFKGDFFVDGETSVKVDMMTHEKEYKIHHDVELSCWVVEIPYKGDASAFFILPDEGEMKQHYLHFLTMHLYFFLNSKIQLHLPKFSVSGTYDVKDLLTKMGVTDVFGSNADLSGITGKPELIVSKAIHKAVVDVHENGTEAAAITYVEISRMSIPMIPSPVIEFKRPFLIIIVDKLTSSIFFMGKIVNPTEK</sequence>
<dbReference type="InterPro" id="IPR036186">
    <property type="entry name" value="Serpin_sf"/>
</dbReference>
<feature type="signal peptide" evidence="8">
    <location>
        <begin position="1"/>
        <end position="18"/>
    </location>
</feature>
<feature type="domain" description="Serpin" evidence="9">
    <location>
        <begin position="61"/>
        <end position="403"/>
    </location>
</feature>
<dbReference type="InterPro" id="IPR023796">
    <property type="entry name" value="Serpin_dom"/>
</dbReference>
<organism evidence="10 11">
    <name type="scientific">Sphenodon punctatus</name>
    <name type="common">Tuatara</name>
    <name type="synonym">Hatteria punctata</name>
    <dbReference type="NCBI Taxonomy" id="8508"/>
    <lineage>
        <taxon>Eukaryota</taxon>
        <taxon>Metazoa</taxon>
        <taxon>Chordata</taxon>
        <taxon>Craniata</taxon>
        <taxon>Vertebrata</taxon>
        <taxon>Euteleostomi</taxon>
        <taxon>Lepidosauria</taxon>
        <taxon>Sphenodontia</taxon>
        <taxon>Sphenodontidae</taxon>
        <taxon>Sphenodon</taxon>
    </lineage>
</organism>
<keyword evidence="3 8" id="KW-0732">Signal</keyword>
<evidence type="ECO:0000256" key="6">
    <source>
        <dbReference type="RuleBase" id="RU000411"/>
    </source>
</evidence>
<evidence type="ECO:0000256" key="4">
    <source>
        <dbReference type="ARBA" id="ARBA00022900"/>
    </source>
</evidence>
<keyword evidence="4" id="KW-0722">Serine protease inhibitor</keyword>
<dbReference type="InterPro" id="IPR042178">
    <property type="entry name" value="Serpin_sf_1"/>
</dbReference>
<reference evidence="10" key="2">
    <citation type="submission" date="2025-09" db="UniProtKB">
        <authorList>
            <consortium name="Ensembl"/>
        </authorList>
    </citation>
    <scope>IDENTIFICATION</scope>
</reference>
<dbReference type="Gene3D" id="2.30.39.10">
    <property type="entry name" value="Alpha-1-antitrypsin, domain 1"/>
    <property type="match status" value="1"/>
</dbReference>
<dbReference type="GeneTree" id="ENSGT00940000164389"/>
<name>A0A8D0HMH5_SPHPU</name>
<dbReference type="SUPFAM" id="SSF56574">
    <property type="entry name" value="Serpins"/>
    <property type="match status" value="1"/>
</dbReference>
<dbReference type="SMART" id="SM00093">
    <property type="entry name" value="SERPIN"/>
    <property type="match status" value="1"/>
</dbReference>
<evidence type="ECO:0000259" key="9">
    <source>
        <dbReference type="SMART" id="SM00093"/>
    </source>
</evidence>
<evidence type="ECO:0000256" key="5">
    <source>
        <dbReference type="ARBA" id="ARBA00023180"/>
    </source>
</evidence>
<feature type="chain" id="PRO_5034980439" description="Serpin domain-containing protein" evidence="8">
    <location>
        <begin position="19"/>
        <end position="406"/>
    </location>
</feature>
<proteinExistence type="inferred from homology"/>
<evidence type="ECO:0000313" key="11">
    <source>
        <dbReference type="Proteomes" id="UP000694392"/>
    </source>
</evidence>
<dbReference type="FunFam" id="3.30.497.10:FF:000001">
    <property type="entry name" value="Serine protease inhibitor"/>
    <property type="match status" value="1"/>
</dbReference>
<dbReference type="OMA" id="MTHEKEY"/>
<evidence type="ECO:0000313" key="10">
    <source>
        <dbReference type="Ensembl" id="ENSSPUP00000023039.1"/>
    </source>
</evidence>
<keyword evidence="2" id="KW-0646">Protease inhibitor</keyword>
<dbReference type="FunFam" id="2.10.310.10:FF:000001">
    <property type="entry name" value="Serpin family A member 1"/>
    <property type="match status" value="1"/>
</dbReference>
<dbReference type="PANTHER" id="PTHR11461:SF165">
    <property type="entry name" value="ALPHA-1-ANTITRYPSIN"/>
    <property type="match status" value="1"/>
</dbReference>
<keyword evidence="5" id="KW-0325">Glycoprotein</keyword>
<evidence type="ECO:0000256" key="3">
    <source>
        <dbReference type="ARBA" id="ARBA00022729"/>
    </source>
</evidence>
<dbReference type="Proteomes" id="UP000694392">
    <property type="component" value="Unplaced"/>
</dbReference>
<dbReference type="Ensembl" id="ENSSPUT00000024566.1">
    <property type="protein sequence ID" value="ENSSPUP00000023039.1"/>
    <property type="gene ID" value="ENSSPUG00000017682.1"/>
</dbReference>
<evidence type="ECO:0000256" key="2">
    <source>
        <dbReference type="ARBA" id="ARBA00022690"/>
    </source>
</evidence>
<evidence type="ECO:0000256" key="7">
    <source>
        <dbReference type="SAM" id="MobiDB-lite"/>
    </source>
</evidence>
<accession>A0A8D0HMH5</accession>
<dbReference type="InterPro" id="IPR042185">
    <property type="entry name" value="Serpin_sf_2"/>
</dbReference>
<keyword evidence="11" id="KW-1185">Reference proteome</keyword>
<dbReference type="Gene3D" id="2.10.310.10">
    <property type="entry name" value="Serpins superfamily"/>
    <property type="match status" value="1"/>
</dbReference>
<dbReference type="Gene3D" id="3.30.497.10">
    <property type="entry name" value="Antithrombin, subunit I, domain 2"/>
    <property type="match status" value="1"/>
</dbReference>
<dbReference type="Pfam" id="PF00079">
    <property type="entry name" value="Serpin"/>
    <property type="match status" value="1"/>
</dbReference>
<dbReference type="AlphaFoldDB" id="A0A8D0HMH5"/>
<evidence type="ECO:0000256" key="8">
    <source>
        <dbReference type="SAM" id="SignalP"/>
    </source>
</evidence>
<dbReference type="GO" id="GO:0005615">
    <property type="term" value="C:extracellular space"/>
    <property type="evidence" value="ECO:0007669"/>
    <property type="project" value="InterPro"/>
</dbReference>
<dbReference type="InterPro" id="IPR000215">
    <property type="entry name" value="Serpin_fam"/>
</dbReference>
<evidence type="ECO:0000256" key="1">
    <source>
        <dbReference type="ARBA" id="ARBA00009500"/>
    </source>
</evidence>
<reference evidence="10" key="1">
    <citation type="submission" date="2025-08" db="UniProtKB">
        <authorList>
            <consortium name="Ensembl"/>
        </authorList>
    </citation>
    <scope>IDENTIFICATION</scope>
</reference>
<feature type="region of interest" description="Disordered" evidence="7">
    <location>
        <begin position="21"/>
        <end position="43"/>
    </location>
</feature>
<dbReference type="GO" id="GO:0004867">
    <property type="term" value="F:serine-type endopeptidase inhibitor activity"/>
    <property type="evidence" value="ECO:0007669"/>
    <property type="project" value="UniProtKB-KW"/>
</dbReference>